<evidence type="ECO:0000256" key="10">
    <source>
        <dbReference type="ARBA" id="ARBA00022991"/>
    </source>
</evidence>
<dbReference type="EMBL" id="FOXA01000035">
    <property type="protein sequence ID" value="SFQ10275.1"/>
    <property type="molecule type" value="Genomic_DNA"/>
</dbReference>
<dbReference type="InterPro" id="IPR016132">
    <property type="entry name" value="Phyto_chromo_attachment"/>
</dbReference>
<dbReference type="AlphaFoldDB" id="A0A1I5VS34"/>
<keyword evidence="18" id="KW-1185">Reference proteome</keyword>
<dbReference type="InterPro" id="IPR001294">
    <property type="entry name" value="Phytochrome"/>
</dbReference>
<evidence type="ECO:0000256" key="5">
    <source>
        <dbReference type="ARBA" id="ARBA00022606"/>
    </source>
</evidence>
<dbReference type="SMART" id="SM00065">
    <property type="entry name" value="GAF"/>
    <property type="match status" value="1"/>
</dbReference>
<keyword evidence="9" id="KW-0067">ATP-binding</keyword>
<dbReference type="PRINTS" id="PR01033">
    <property type="entry name" value="PHYTOCHROME"/>
</dbReference>
<dbReference type="InterPro" id="IPR013515">
    <property type="entry name" value="Phytochrome_cen-reg"/>
</dbReference>
<evidence type="ECO:0000259" key="15">
    <source>
        <dbReference type="PROSITE" id="PS50110"/>
    </source>
</evidence>
<dbReference type="Pfam" id="PF01590">
    <property type="entry name" value="GAF"/>
    <property type="match status" value="1"/>
</dbReference>
<dbReference type="InterPro" id="IPR043150">
    <property type="entry name" value="Phytochrome_PHY_sf"/>
</dbReference>
<dbReference type="STRING" id="441119.SAMN04488047_1355"/>
<dbReference type="InterPro" id="IPR011006">
    <property type="entry name" value="CheY-like_superfamily"/>
</dbReference>
<evidence type="ECO:0000256" key="12">
    <source>
        <dbReference type="PROSITE-ProRule" id="PRU00169"/>
    </source>
</evidence>
<dbReference type="Pfam" id="PF00072">
    <property type="entry name" value="Response_reg"/>
    <property type="match status" value="1"/>
</dbReference>
<evidence type="ECO:0000313" key="17">
    <source>
        <dbReference type="EMBL" id="SFQ10275.1"/>
    </source>
</evidence>
<evidence type="ECO:0000256" key="1">
    <source>
        <dbReference type="ARBA" id="ARBA00000085"/>
    </source>
</evidence>
<feature type="domain" description="Response regulatory" evidence="15">
    <location>
        <begin position="735"/>
        <end position="844"/>
    </location>
</feature>
<dbReference type="InterPro" id="IPR001789">
    <property type="entry name" value="Sig_transdc_resp-reg_receiver"/>
</dbReference>
<evidence type="ECO:0000256" key="11">
    <source>
        <dbReference type="ARBA" id="ARBA00023170"/>
    </source>
</evidence>
<sequence>MSDASPPIAEGPVLAGCEDEQIQFLGGVQAFGCLLVISSDWVVQNASANVADLLGVKPDDLVGQRLIDRLDPEAMHALRGKVQTLAGEDDGARLFGLDLFGDGRRFDAALHAVAGAYLLEFEPKTSRGLRDELSLVQPLLSRVRRARSLEQMCEIAARGLWALTGFARVMVYRFDADSSGRVIAESRAPHVEGYMGLHFPATDIPPQARALYTRNLLRIIPDVSSPVSPLVPPRDPHGQPVDLSMAVTRAVSPIHLEYLRNMEVQASMSSSLIRDGELWGLIAFHHPEPLHLDYETRSAVELFTQLLSYELSLHEARLEKEQAEAAHALHERLIMLFEGGADFATGLDALATEIGSVIDFDGMALFSGSSYCAEGLAPDEAWFRAFERHLERYPEGKVFCTDDLGACLEGEEIERHGIGGLMALPVRGRPRQYVMLFRHEVARNVVWAGNPAKMVRDTGRISPRKSFAAWQQTVVGKSAAWTPGERRAAEVLRVTLLELVLRQATETSRHGVRRSQRQEVLISELNHRLRNVFAVVAGLMSQTRSEGVSAATFAEQVGDRLQALARASDRLTSRTTASFTLSEMIREEVAAFAGDTGRLRFEGGDLRLPDSAWSTMSLVVHELVTNSVKHGALSRPGGEITVCIFPSEDGARVAWTETGGPAVRGPRRAGFGTTLVSRAIPHEFGGRANLDFRETGLVVEFWLPDRHIRTMLDAPAADGFRGLEPEDTGTSISGVALVVEDNPLIAMNAEETLRALGASDVFVAGNVAQALEILEAHEPTFALLDMDLGGESAQPVASRLADRSVPYVIASGYDATDTSSGGKVPLLKKPYDTAAISSALRALRVERGARRRPG</sequence>
<dbReference type="InterPro" id="IPR011102">
    <property type="entry name" value="Sig_transdc_His_kinase_HWE"/>
</dbReference>
<feature type="coiled-coil region" evidence="13">
    <location>
        <begin position="306"/>
        <end position="333"/>
    </location>
</feature>
<dbReference type="GO" id="GO:0005524">
    <property type="term" value="F:ATP binding"/>
    <property type="evidence" value="ECO:0007669"/>
    <property type="project" value="UniProtKB-KW"/>
</dbReference>
<dbReference type="RefSeq" id="WP_177215284.1">
    <property type="nucleotide sequence ID" value="NZ_FOXA01000035.1"/>
</dbReference>
<dbReference type="GO" id="GO:0006355">
    <property type="term" value="P:regulation of DNA-templated transcription"/>
    <property type="evidence" value="ECO:0007669"/>
    <property type="project" value="InterPro"/>
</dbReference>
<dbReference type="InterPro" id="IPR003018">
    <property type="entry name" value="GAF"/>
</dbReference>
<dbReference type="GO" id="GO:0004673">
    <property type="term" value="F:protein histidine kinase activity"/>
    <property type="evidence" value="ECO:0007669"/>
    <property type="project" value="UniProtKB-EC"/>
</dbReference>
<keyword evidence="13" id="KW-0175">Coiled coil</keyword>
<evidence type="ECO:0000256" key="2">
    <source>
        <dbReference type="ARBA" id="ARBA00012438"/>
    </source>
</evidence>
<dbReference type="SUPFAM" id="SSF55785">
    <property type="entry name" value="PYP-like sensor domain (PAS domain)"/>
    <property type="match status" value="1"/>
</dbReference>
<keyword evidence="11" id="KW-0675">Receptor</keyword>
<gene>
    <name evidence="17" type="ORF">SAMN04488047_1355</name>
</gene>
<dbReference type="Gene3D" id="3.30.450.270">
    <property type="match status" value="1"/>
</dbReference>
<keyword evidence="5" id="KW-0716">Sensory transduction</keyword>
<dbReference type="PROSITE" id="PS50110">
    <property type="entry name" value="RESPONSE_REGULATORY"/>
    <property type="match status" value="1"/>
</dbReference>
<evidence type="ECO:0000256" key="13">
    <source>
        <dbReference type="SAM" id="Coils"/>
    </source>
</evidence>
<dbReference type="SUPFAM" id="SSF55874">
    <property type="entry name" value="ATPase domain of HSP90 chaperone/DNA topoisomerase II/histidine kinase"/>
    <property type="match status" value="1"/>
</dbReference>
<evidence type="ECO:0000256" key="9">
    <source>
        <dbReference type="ARBA" id="ARBA00022840"/>
    </source>
</evidence>
<dbReference type="PANTHER" id="PTHR41523">
    <property type="entry name" value="TWO-COMPONENT SYSTEM SENSOR PROTEIN"/>
    <property type="match status" value="1"/>
</dbReference>
<keyword evidence="6" id="KW-0808">Transferase</keyword>
<feature type="modified residue" description="4-aspartylphosphate" evidence="12">
    <location>
        <position position="785"/>
    </location>
</feature>
<dbReference type="Gene3D" id="3.30.565.10">
    <property type="entry name" value="Histidine kinase-like ATPase, C-terminal domain"/>
    <property type="match status" value="1"/>
</dbReference>
<keyword evidence="8 17" id="KW-0418">Kinase</keyword>
<organism evidence="17 18">
    <name type="scientific">Tranquillimonas alkanivorans</name>
    <dbReference type="NCBI Taxonomy" id="441119"/>
    <lineage>
        <taxon>Bacteria</taxon>
        <taxon>Pseudomonadati</taxon>
        <taxon>Pseudomonadota</taxon>
        <taxon>Alphaproteobacteria</taxon>
        <taxon>Rhodobacterales</taxon>
        <taxon>Roseobacteraceae</taxon>
        <taxon>Tranquillimonas</taxon>
    </lineage>
</organism>
<dbReference type="EC" id="2.7.13.3" evidence="2"/>
<dbReference type="PROSITE" id="PS50112">
    <property type="entry name" value="PAS"/>
    <property type="match status" value="1"/>
</dbReference>
<dbReference type="PANTHER" id="PTHR41523:SF8">
    <property type="entry name" value="ETHYLENE RESPONSE SENSOR PROTEIN"/>
    <property type="match status" value="1"/>
</dbReference>
<keyword evidence="3" id="KW-0600">Photoreceptor protein</keyword>
<dbReference type="SUPFAM" id="SSF52172">
    <property type="entry name" value="CheY-like"/>
    <property type="match status" value="1"/>
</dbReference>
<dbReference type="InterPro" id="IPR035965">
    <property type="entry name" value="PAS-like_dom_sf"/>
</dbReference>
<dbReference type="Gene3D" id="3.40.50.2300">
    <property type="match status" value="1"/>
</dbReference>
<evidence type="ECO:0000313" key="18">
    <source>
        <dbReference type="Proteomes" id="UP000199356"/>
    </source>
</evidence>
<dbReference type="Gene3D" id="3.30.450.20">
    <property type="entry name" value="PAS domain"/>
    <property type="match status" value="1"/>
</dbReference>
<evidence type="ECO:0000256" key="4">
    <source>
        <dbReference type="ARBA" id="ARBA00022553"/>
    </source>
</evidence>
<dbReference type="Pfam" id="PF00360">
    <property type="entry name" value="PHY"/>
    <property type="match status" value="1"/>
</dbReference>
<evidence type="ECO:0000256" key="8">
    <source>
        <dbReference type="ARBA" id="ARBA00022777"/>
    </source>
</evidence>
<accession>A0A1I5VS34</accession>
<proteinExistence type="predicted"/>
<dbReference type="Proteomes" id="UP000199356">
    <property type="component" value="Unassembled WGS sequence"/>
</dbReference>
<reference evidence="17 18" key="1">
    <citation type="submission" date="2016-10" db="EMBL/GenBank/DDBJ databases">
        <authorList>
            <person name="de Groot N.N."/>
        </authorList>
    </citation>
    <scope>NUCLEOTIDE SEQUENCE [LARGE SCALE GENOMIC DNA]</scope>
    <source>
        <strain evidence="17 18">DSM 19547</strain>
    </source>
</reference>
<dbReference type="Pfam" id="PF08446">
    <property type="entry name" value="PAS_2"/>
    <property type="match status" value="1"/>
</dbReference>
<dbReference type="Gene3D" id="3.30.450.40">
    <property type="match status" value="1"/>
</dbReference>
<dbReference type="GO" id="GO:0009881">
    <property type="term" value="F:photoreceptor activity"/>
    <property type="evidence" value="ECO:0007669"/>
    <property type="project" value="UniProtKB-KW"/>
</dbReference>
<evidence type="ECO:0000256" key="7">
    <source>
        <dbReference type="ARBA" id="ARBA00022741"/>
    </source>
</evidence>
<feature type="domain" description="PAS" evidence="16">
    <location>
        <begin position="34"/>
        <end position="89"/>
    </location>
</feature>
<keyword evidence="7" id="KW-0547">Nucleotide-binding</keyword>
<dbReference type="PROSITE" id="PS50046">
    <property type="entry name" value="PHYTOCHROME_2"/>
    <property type="match status" value="1"/>
</dbReference>
<keyword evidence="10" id="KW-0157">Chromophore</keyword>
<evidence type="ECO:0000256" key="6">
    <source>
        <dbReference type="ARBA" id="ARBA00022679"/>
    </source>
</evidence>
<dbReference type="InterPro" id="IPR013654">
    <property type="entry name" value="PAS_2"/>
</dbReference>
<dbReference type="GO" id="GO:0000160">
    <property type="term" value="P:phosphorelay signal transduction system"/>
    <property type="evidence" value="ECO:0007669"/>
    <property type="project" value="InterPro"/>
</dbReference>
<evidence type="ECO:0000256" key="3">
    <source>
        <dbReference type="ARBA" id="ARBA00022543"/>
    </source>
</evidence>
<protein>
    <recommendedName>
        <fullName evidence="2">histidine kinase</fullName>
        <ecNumber evidence="2">2.7.13.3</ecNumber>
    </recommendedName>
</protein>
<dbReference type="InterPro" id="IPR036890">
    <property type="entry name" value="HATPase_C_sf"/>
</dbReference>
<dbReference type="InterPro" id="IPR000014">
    <property type="entry name" value="PAS"/>
</dbReference>
<evidence type="ECO:0000259" key="14">
    <source>
        <dbReference type="PROSITE" id="PS50046"/>
    </source>
</evidence>
<dbReference type="Pfam" id="PF07536">
    <property type="entry name" value="HWE_HK"/>
    <property type="match status" value="1"/>
</dbReference>
<name>A0A1I5VS34_9RHOB</name>
<dbReference type="SMART" id="SM00448">
    <property type="entry name" value="REC"/>
    <property type="match status" value="1"/>
</dbReference>
<evidence type="ECO:0000259" key="16">
    <source>
        <dbReference type="PROSITE" id="PS50112"/>
    </source>
</evidence>
<comment type="catalytic activity">
    <reaction evidence="1">
        <text>ATP + protein L-histidine = ADP + protein N-phospho-L-histidine.</text>
        <dbReference type="EC" id="2.7.13.3"/>
    </reaction>
</comment>
<dbReference type="InterPro" id="IPR029016">
    <property type="entry name" value="GAF-like_dom_sf"/>
</dbReference>
<keyword evidence="4 12" id="KW-0597">Phosphoprotein</keyword>
<dbReference type="SMART" id="SM00911">
    <property type="entry name" value="HWE_HK"/>
    <property type="match status" value="1"/>
</dbReference>
<dbReference type="SUPFAM" id="SSF55781">
    <property type="entry name" value="GAF domain-like"/>
    <property type="match status" value="2"/>
</dbReference>
<dbReference type="GO" id="GO:0009584">
    <property type="term" value="P:detection of visible light"/>
    <property type="evidence" value="ECO:0007669"/>
    <property type="project" value="InterPro"/>
</dbReference>
<feature type="domain" description="Phytochrome chromophore attachment site" evidence="14">
    <location>
        <begin position="148"/>
        <end position="305"/>
    </location>
</feature>